<feature type="non-terminal residue" evidence="1">
    <location>
        <position position="1"/>
    </location>
</feature>
<evidence type="ECO:0000313" key="1">
    <source>
        <dbReference type="EMBL" id="JAP10050.1"/>
    </source>
</evidence>
<name>A0A0V0GP86_SOLCH</name>
<sequence length="79" mass="9189">LGIVYASQYIWCIVYVVVDSWCQLIDLPAFYDKFLVQFMLRYIVFLINNCLKIVDIIPAQIYLCASSVFVFSNTYCKGI</sequence>
<protein>
    <submittedName>
        <fullName evidence="1">Putative ovule protein</fullName>
    </submittedName>
</protein>
<dbReference type="EMBL" id="GEDG01033829">
    <property type="protein sequence ID" value="JAP10050.1"/>
    <property type="molecule type" value="Transcribed_RNA"/>
</dbReference>
<proteinExistence type="predicted"/>
<accession>A0A0V0GP86</accession>
<reference evidence="1" key="1">
    <citation type="submission" date="2015-12" db="EMBL/GenBank/DDBJ databases">
        <title>Gene expression during late stages of embryo sac development: a critical building block for successful pollen-pistil interactions.</title>
        <authorList>
            <person name="Liu Y."/>
            <person name="Joly V."/>
            <person name="Sabar M."/>
            <person name="Matton D.P."/>
        </authorList>
    </citation>
    <scope>NUCLEOTIDE SEQUENCE</scope>
</reference>
<organism evidence="1">
    <name type="scientific">Solanum chacoense</name>
    <name type="common">Chaco potato</name>
    <dbReference type="NCBI Taxonomy" id="4108"/>
    <lineage>
        <taxon>Eukaryota</taxon>
        <taxon>Viridiplantae</taxon>
        <taxon>Streptophyta</taxon>
        <taxon>Embryophyta</taxon>
        <taxon>Tracheophyta</taxon>
        <taxon>Spermatophyta</taxon>
        <taxon>Magnoliopsida</taxon>
        <taxon>eudicotyledons</taxon>
        <taxon>Gunneridae</taxon>
        <taxon>Pentapetalae</taxon>
        <taxon>asterids</taxon>
        <taxon>lamiids</taxon>
        <taxon>Solanales</taxon>
        <taxon>Solanaceae</taxon>
        <taxon>Solanoideae</taxon>
        <taxon>Solaneae</taxon>
        <taxon>Solanum</taxon>
    </lineage>
</organism>
<dbReference type="AlphaFoldDB" id="A0A0V0GP86"/>